<dbReference type="EMBL" id="SGXD01000001">
    <property type="protein sequence ID" value="RZS91672.1"/>
    <property type="molecule type" value="Genomic_DNA"/>
</dbReference>
<evidence type="ECO:0000313" key="2">
    <source>
        <dbReference type="Proteomes" id="UP000293638"/>
    </source>
</evidence>
<dbReference type="AlphaFoldDB" id="A0A4Q7NZ28"/>
<accession>A0A4Q7NZ28</accession>
<proteinExistence type="predicted"/>
<organism evidence="1 2">
    <name type="scientific">Motilibacter rhizosphaerae</name>
    <dbReference type="NCBI Taxonomy" id="598652"/>
    <lineage>
        <taxon>Bacteria</taxon>
        <taxon>Bacillati</taxon>
        <taxon>Actinomycetota</taxon>
        <taxon>Actinomycetes</taxon>
        <taxon>Motilibacterales</taxon>
        <taxon>Motilibacteraceae</taxon>
        <taxon>Motilibacter</taxon>
    </lineage>
</organism>
<reference evidence="1 2" key="1">
    <citation type="submission" date="2019-02" db="EMBL/GenBank/DDBJ databases">
        <title>Genomic Encyclopedia of Type Strains, Phase IV (KMG-IV): sequencing the most valuable type-strain genomes for metagenomic binning, comparative biology and taxonomic classification.</title>
        <authorList>
            <person name="Goeker M."/>
        </authorList>
    </citation>
    <scope>NUCLEOTIDE SEQUENCE [LARGE SCALE GENOMIC DNA]</scope>
    <source>
        <strain evidence="1 2">DSM 45622</strain>
    </source>
</reference>
<dbReference type="RefSeq" id="WP_269204165.1">
    <property type="nucleotide sequence ID" value="NZ_SGXD01000001.1"/>
</dbReference>
<evidence type="ECO:0000313" key="1">
    <source>
        <dbReference type="EMBL" id="RZS91672.1"/>
    </source>
</evidence>
<protein>
    <submittedName>
        <fullName evidence="1">Uncharacterized protein</fullName>
    </submittedName>
</protein>
<comment type="caution">
    <text evidence="1">The sequence shown here is derived from an EMBL/GenBank/DDBJ whole genome shotgun (WGS) entry which is preliminary data.</text>
</comment>
<dbReference type="Proteomes" id="UP000293638">
    <property type="component" value="Unassembled WGS sequence"/>
</dbReference>
<keyword evidence="2" id="KW-1185">Reference proteome</keyword>
<gene>
    <name evidence="1" type="ORF">EV189_0919</name>
</gene>
<name>A0A4Q7NZ28_9ACTN</name>
<sequence length="43" mass="4729">MPAEAEVLSAQFALDVDGVQAMRSITEAPHLGDYYWHLPVQTA</sequence>